<comment type="caution">
    <text evidence="2">The sequence shown here is derived from an EMBL/GenBank/DDBJ whole genome shotgun (WGS) entry which is preliminary data.</text>
</comment>
<evidence type="ECO:0000256" key="1">
    <source>
        <dbReference type="SAM" id="SignalP"/>
    </source>
</evidence>
<dbReference type="Proteomes" id="UP000094527">
    <property type="component" value="Unassembled WGS sequence"/>
</dbReference>
<gene>
    <name evidence="2" type="ORF">Ocin01_04961</name>
</gene>
<dbReference type="OrthoDB" id="10475410at2759"/>
<dbReference type="AlphaFoldDB" id="A0A1D2N917"/>
<protein>
    <submittedName>
        <fullName evidence="2">Uncharacterized protein</fullName>
    </submittedName>
</protein>
<dbReference type="EMBL" id="LJIJ01000141">
    <property type="protein sequence ID" value="ODN01734.1"/>
    <property type="molecule type" value="Genomic_DNA"/>
</dbReference>
<name>A0A1D2N917_ORCCI</name>
<sequence>MSQLKFFVFIVFLSGVEISIQAPLRTKEKYGREEAIKIALESTGELIPRPKMVEKIKSDLELIRYLDPNLASRTHVGKWKPGQLYIKEISKEQLDQVQESEFKPIKAISESTMEPGTILMVFAKPYHPEHLSKLLKLRFGFDSYPVPANEDGPQDGEQPDQIVYNHELSTYYFNPVNGYNCKKGCLTQYAVSIFVDENSEEDDFARTAWENNAL</sequence>
<dbReference type="OMA" id="TAWENNA"/>
<reference evidence="2 3" key="1">
    <citation type="journal article" date="2016" name="Genome Biol. Evol.">
        <title>Gene Family Evolution Reflects Adaptation to Soil Environmental Stressors in the Genome of the Collembolan Orchesella cincta.</title>
        <authorList>
            <person name="Faddeeva-Vakhrusheva A."/>
            <person name="Derks M.F."/>
            <person name="Anvar S.Y."/>
            <person name="Agamennone V."/>
            <person name="Suring W."/>
            <person name="Smit S."/>
            <person name="van Straalen N.M."/>
            <person name="Roelofs D."/>
        </authorList>
    </citation>
    <scope>NUCLEOTIDE SEQUENCE [LARGE SCALE GENOMIC DNA]</scope>
    <source>
        <tissue evidence="2">Mixed pool</tissue>
    </source>
</reference>
<accession>A0A1D2N917</accession>
<feature type="signal peptide" evidence="1">
    <location>
        <begin position="1"/>
        <end position="18"/>
    </location>
</feature>
<keyword evidence="1" id="KW-0732">Signal</keyword>
<keyword evidence="3" id="KW-1185">Reference proteome</keyword>
<evidence type="ECO:0000313" key="3">
    <source>
        <dbReference type="Proteomes" id="UP000094527"/>
    </source>
</evidence>
<proteinExistence type="predicted"/>
<feature type="chain" id="PRO_5008905232" evidence="1">
    <location>
        <begin position="19"/>
        <end position="214"/>
    </location>
</feature>
<evidence type="ECO:0000313" key="2">
    <source>
        <dbReference type="EMBL" id="ODN01734.1"/>
    </source>
</evidence>
<organism evidence="2 3">
    <name type="scientific">Orchesella cincta</name>
    <name type="common">Springtail</name>
    <name type="synonym">Podura cincta</name>
    <dbReference type="NCBI Taxonomy" id="48709"/>
    <lineage>
        <taxon>Eukaryota</taxon>
        <taxon>Metazoa</taxon>
        <taxon>Ecdysozoa</taxon>
        <taxon>Arthropoda</taxon>
        <taxon>Hexapoda</taxon>
        <taxon>Collembola</taxon>
        <taxon>Entomobryomorpha</taxon>
        <taxon>Entomobryoidea</taxon>
        <taxon>Orchesellidae</taxon>
        <taxon>Orchesellinae</taxon>
        <taxon>Orchesella</taxon>
    </lineage>
</organism>